<dbReference type="GO" id="GO:0008104">
    <property type="term" value="P:intracellular protein localization"/>
    <property type="evidence" value="ECO:0007669"/>
    <property type="project" value="TreeGrafter"/>
</dbReference>
<reference evidence="6" key="1">
    <citation type="submission" date="2016-05" db="EMBL/GenBank/DDBJ databases">
        <title>Comparative genomics of biotechnologically important yeasts.</title>
        <authorList>
            <consortium name="DOE Joint Genome Institute"/>
            <person name="Riley R."/>
            <person name="Haridas S."/>
            <person name="Wolfe K.H."/>
            <person name="Lopes M.R."/>
            <person name="Hittinger C.T."/>
            <person name="Goker M."/>
            <person name="Salamov A."/>
            <person name="Wisecaver J."/>
            <person name="Long T.M."/>
            <person name="Aerts A.L."/>
            <person name="Barry K."/>
            <person name="Choi C."/>
            <person name="Clum A."/>
            <person name="Coughlan A.Y."/>
            <person name="Deshpande S."/>
            <person name="Douglass A.P."/>
            <person name="Hanson S.J."/>
            <person name="Klenk H.-P."/>
            <person name="Labutti K."/>
            <person name="Lapidus A."/>
            <person name="Lindquist E."/>
            <person name="Lipzen A."/>
            <person name="Meier-Kolthoff J.P."/>
            <person name="Ohm R.A."/>
            <person name="Otillar R.P."/>
            <person name="Pangilinan J."/>
            <person name="Peng Y."/>
            <person name="Rokas A."/>
            <person name="Rosa C.A."/>
            <person name="Scheuner C."/>
            <person name="Sibirny A.A."/>
            <person name="Slot J.C."/>
            <person name="Stielow J.B."/>
            <person name="Sun H."/>
            <person name="Kurtzman C.P."/>
            <person name="Blackwell M."/>
            <person name="Grigoriev I.V."/>
            <person name="Jeffries T.W."/>
        </authorList>
    </citation>
    <scope>NUCLEOTIDE SEQUENCE [LARGE SCALE GENOMIC DNA]</scope>
    <source>
        <strain evidence="6">NRRL Y-12698</strain>
    </source>
</reference>
<protein>
    <recommendedName>
        <fullName evidence="4">SH3 domain-containing protein</fullName>
    </recommendedName>
</protein>
<dbReference type="GO" id="GO:0030950">
    <property type="term" value="P:establishment or maintenance of actin cytoskeleton polarity"/>
    <property type="evidence" value="ECO:0007669"/>
    <property type="project" value="TreeGrafter"/>
</dbReference>
<dbReference type="OrthoDB" id="196165at2759"/>
<feature type="compositionally biased region" description="Low complexity" evidence="3">
    <location>
        <begin position="742"/>
        <end position="754"/>
    </location>
</feature>
<dbReference type="AlphaFoldDB" id="A0A1E3QQ82"/>
<dbReference type="InterPro" id="IPR036028">
    <property type="entry name" value="SH3-like_dom_sf"/>
</dbReference>
<feature type="compositionally biased region" description="Low complexity" evidence="3">
    <location>
        <begin position="567"/>
        <end position="579"/>
    </location>
</feature>
<dbReference type="RefSeq" id="XP_018985194.1">
    <property type="nucleotide sequence ID" value="XM_019128864.1"/>
</dbReference>
<feature type="region of interest" description="Disordered" evidence="3">
    <location>
        <begin position="213"/>
        <end position="251"/>
    </location>
</feature>
<dbReference type="PANTHER" id="PTHR47775:SF1">
    <property type="entry name" value="BUD SITE SELECTION PROTEIN 14"/>
    <property type="match status" value="1"/>
</dbReference>
<feature type="region of interest" description="Disordered" evidence="3">
    <location>
        <begin position="74"/>
        <end position="194"/>
    </location>
</feature>
<feature type="compositionally biased region" description="Low complexity" evidence="3">
    <location>
        <begin position="93"/>
        <end position="109"/>
    </location>
</feature>
<evidence type="ECO:0000313" key="5">
    <source>
        <dbReference type="EMBL" id="ODQ79866.1"/>
    </source>
</evidence>
<dbReference type="GO" id="GO:0051286">
    <property type="term" value="C:cell tip"/>
    <property type="evidence" value="ECO:0007669"/>
    <property type="project" value="TreeGrafter"/>
</dbReference>
<feature type="compositionally biased region" description="Acidic residues" evidence="3">
    <location>
        <begin position="213"/>
        <end position="237"/>
    </location>
</feature>
<feature type="compositionally biased region" description="Polar residues" evidence="3">
    <location>
        <begin position="462"/>
        <end position="497"/>
    </location>
</feature>
<name>A0A1E3QQ82_9ASCO</name>
<feature type="compositionally biased region" description="Polar residues" evidence="3">
    <location>
        <begin position="35"/>
        <end position="50"/>
    </location>
</feature>
<feature type="compositionally biased region" description="Polar residues" evidence="3">
    <location>
        <begin position="112"/>
        <end position="133"/>
    </location>
</feature>
<proteinExistence type="predicted"/>
<dbReference type="PROSITE" id="PS50002">
    <property type="entry name" value="SH3"/>
    <property type="match status" value="1"/>
</dbReference>
<dbReference type="GO" id="GO:0015630">
    <property type="term" value="C:microtubule cytoskeleton"/>
    <property type="evidence" value="ECO:0007669"/>
    <property type="project" value="TreeGrafter"/>
</dbReference>
<dbReference type="InterPro" id="IPR053039">
    <property type="entry name" value="Polarity_Bud-Selection_Reg"/>
</dbReference>
<dbReference type="SUPFAM" id="SSF50044">
    <property type="entry name" value="SH3-domain"/>
    <property type="match status" value="1"/>
</dbReference>
<dbReference type="STRING" id="984486.A0A1E3QQ82"/>
<dbReference type="Pfam" id="PF00018">
    <property type="entry name" value="SH3_1"/>
    <property type="match status" value="1"/>
</dbReference>
<sequence>MDFSDLVSPKLVERKLSLSSNTSSNQSTVIHNRHQSQAGTSTATSLMSQVLHQSSETRGFALDTDQLYQERESQYRVGPKMPQPPQVSLKVPSPLSNRRLSRSDSVSLLHQHIQQRAASHGSEGSTGNTSARVANSDIRTDPSLKRDSRVDELASPARNDPTRALASPRANRRSLQLDSPESTPRRTTFGLDITTPADDLRVDGYSYLDDEVEIQTDPEELDSEDMALEESESDSDDYMLQSPPRSPPRELDPDKLYALYDFSGPDPLHCNIARDEPVKLINDEDNYWWLVRRLSDNKVGFAPAEVLETYGERLARLNCWKNEEIETAFKNGNGGDTTVELASSFQRGVSEKKEPRLKAKSVTFLQDYQYNDEEEAHSEVVSEPYQNIQPLVLAKSRSGLRNVEEEPQALSIANLSKISESSQKDGQHNAYARANQTMALVDDLGQPPRAHSSSYAYRGDDGTSSIGTFSPDTSDWSSPESYNDSRFPSGSRTSLTPASPILGAARRTVYPVPEPTPTVSKKVIDINPDNSRNIGDFLADDSHRRPPAPPEDAPQTPRLYDDTLEFSSSTPPLSTSSPQRRPPPESEKLKLKGLDHVPSLEPLEPSSESYLRTISLQDASSGLSSEIQATSSPQTSFMADAILVNEEIESDISPTRLDDTVVTRSFSLKSSRQKGETSAGSTPHISQTARYLSSSAENTSLFQTAIQPLVDQKSTPTSTPIISQTPSSTPKSLQKAHRTHSRSGSSGKIKSASSESKRKTSSPTSPSLRRSSLSSTGGISRSSSKSRSHRGSVSESMRMLDNLINDESALFDPSVLGKTGSDDRTSSSATAIAVSDHDSSISTVNDADDGYRSFDDLRNESSEKLMSTSSLVTGGSTAPSTLEAVDQHDEVYLKSRVKGYNASYPLMSDHSAKRSLRATSSSITVDKRHHDGGLSSSGTISSRHGGIHQMFDPWMDQLDELATKMKDLEALLG</sequence>
<feature type="compositionally biased region" description="Low complexity" evidence="3">
    <location>
        <begin position="712"/>
        <end position="732"/>
    </location>
</feature>
<evidence type="ECO:0000256" key="2">
    <source>
        <dbReference type="PROSITE-ProRule" id="PRU00192"/>
    </source>
</evidence>
<feature type="region of interest" description="Disordered" evidence="3">
    <location>
        <begin position="444"/>
        <end position="606"/>
    </location>
</feature>
<feature type="compositionally biased region" description="Basic and acidic residues" evidence="3">
    <location>
        <begin position="138"/>
        <end position="152"/>
    </location>
</feature>
<feature type="compositionally biased region" description="Polar residues" evidence="3">
    <location>
        <begin position="173"/>
        <end position="186"/>
    </location>
</feature>
<dbReference type="SMART" id="SM00326">
    <property type="entry name" value="SH3"/>
    <property type="match status" value="1"/>
</dbReference>
<feature type="compositionally biased region" description="Low complexity" evidence="3">
    <location>
        <begin position="761"/>
        <end position="783"/>
    </location>
</feature>
<gene>
    <name evidence="5" type="ORF">BABINDRAFT_161544</name>
</gene>
<feature type="compositionally biased region" description="Low complexity" evidence="3">
    <location>
        <begin position="17"/>
        <end position="28"/>
    </location>
</feature>
<evidence type="ECO:0000256" key="3">
    <source>
        <dbReference type="SAM" id="MobiDB-lite"/>
    </source>
</evidence>
<dbReference type="EMBL" id="KV454431">
    <property type="protein sequence ID" value="ODQ79866.1"/>
    <property type="molecule type" value="Genomic_DNA"/>
</dbReference>
<evidence type="ECO:0000256" key="1">
    <source>
        <dbReference type="ARBA" id="ARBA00022443"/>
    </source>
</evidence>
<dbReference type="InterPro" id="IPR001452">
    <property type="entry name" value="SH3_domain"/>
</dbReference>
<feature type="region of interest" description="Disordered" evidence="3">
    <location>
        <begin position="665"/>
        <end position="686"/>
    </location>
</feature>
<feature type="region of interest" description="Disordered" evidence="3">
    <location>
        <begin position="15"/>
        <end position="50"/>
    </location>
</feature>
<feature type="region of interest" description="Disordered" evidence="3">
    <location>
        <begin position="913"/>
        <end position="941"/>
    </location>
</feature>
<keyword evidence="6" id="KW-1185">Reference proteome</keyword>
<dbReference type="Gene3D" id="2.30.30.40">
    <property type="entry name" value="SH3 Domains"/>
    <property type="match status" value="1"/>
</dbReference>
<dbReference type="Proteomes" id="UP000094336">
    <property type="component" value="Unassembled WGS sequence"/>
</dbReference>
<accession>A0A1E3QQ82</accession>
<dbReference type="PANTHER" id="PTHR47775">
    <property type="entry name" value="BUD SITE SELECTION PROTEIN 14"/>
    <property type="match status" value="1"/>
</dbReference>
<feature type="region of interest" description="Disordered" evidence="3">
    <location>
        <begin position="709"/>
        <end position="795"/>
    </location>
</feature>
<keyword evidence="1 2" id="KW-0728">SH3 domain</keyword>
<evidence type="ECO:0000259" key="4">
    <source>
        <dbReference type="PROSITE" id="PS50002"/>
    </source>
</evidence>
<dbReference type="GeneID" id="30146717"/>
<feature type="compositionally biased region" description="Basic and acidic residues" evidence="3">
    <location>
        <begin position="582"/>
        <end position="595"/>
    </location>
</feature>
<evidence type="ECO:0000313" key="6">
    <source>
        <dbReference type="Proteomes" id="UP000094336"/>
    </source>
</evidence>
<feature type="domain" description="SH3" evidence="4">
    <location>
        <begin position="251"/>
        <end position="312"/>
    </location>
</feature>
<organism evidence="5 6">
    <name type="scientific">Babjeviella inositovora NRRL Y-12698</name>
    <dbReference type="NCBI Taxonomy" id="984486"/>
    <lineage>
        <taxon>Eukaryota</taxon>
        <taxon>Fungi</taxon>
        <taxon>Dikarya</taxon>
        <taxon>Ascomycota</taxon>
        <taxon>Saccharomycotina</taxon>
        <taxon>Pichiomycetes</taxon>
        <taxon>Serinales incertae sedis</taxon>
        <taxon>Babjeviella</taxon>
    </lineage>
</organism>